<keyword evidence="3" id="KW-1185">Reference proteome</keyword>
<comment type="caution">
    <text evidence="2">The sequence shown here is derived from an EMBL/GenBank/DDBJ whole genome shotgun (WGS) entry which is preliminary data.</text>
</comment>
<gene>
    <name evidence="2" type="ORF">TeGR_g6581</name>
</gene>
<feature type="domain" description="UDENN" evidence="1">
    <location>
        <begin position="1"/>
        <end position="119"/>
    </location>
</feature>
<dbReference type="InterPro" id="IPR001194">
    <property type="entry name" value="cDENN_dom"/>
</dbReference>
<reference evidence="2 3" key="1">
    <citation type="journal article" date="2023" name="Commun. Biol.">
        <title>Genome analysis of Parmales, the sister group of diatoms, reveals the evolutionary specialization of diatoms from phago-mixotrophs to photoautotrophs.</title>
        <authorList>
            <person name="Ban H."/>
            <person name="Sato S."/>
            <person name="Yoshikawa S."/>
            <person name="Yamada K."/>
            <person name="Nakamura Y."/>
            <person name="Ichinomiya M."/>
            <person name="Sato N."/>
            <person name="Blanc-Mathieu R."/>
            <person name="Endo H."/>
            <person name="Kuwata A."/>
            <person name="Ogata H."/>
        </authorList>
    </citation>
    <scope>NUCLEOTIDE SEQUENCE [LARGE SCALE GENOMIC DNA]</scope>
</reference>
<dbReference type="InterPro" id="IPR051696">
    <property type="entry name" value="DENN_Domain_GEFs"/>
</dbReference>
<dbReference type="PANTHER" id="PTHR12296">
    <property type="entry name" value="DENN DOMAIN-CONTAINING PROTEIN 4"/>
    <property type="match status" value="1"/>
</dbReference>
<dbReference type="Proteomes" id="UP001165060">
    <property type="component" value="Unassembled WGS sequence"/>
</dbReference>
<feature type="non-terminal residue" evidence="2">
    <location>
        <position position="119"/>
    </location>
</feature>
<feature type="non-terminal residue" evidence="2">
    <location>
        <position position="1"/>
    </location>
</feature>
<dbReference type="SMART" id="SM00799">
    <property type="entry name" value="DENN"/>
    <property type="match status" value="1"/>
</dbReference>
<dbReference type="PANTHER" id="PTHR12296:SF21">
    <property type="entry name" value="DENN DOMAIN-CONTAINING PROTEIN 3"/>
    <property type="match status" value="1"/>
</dbReference>
<dbReference type="Gene3D" id="3.40.50.11500">
    <property type="match status" value="1"/>
</dbReference>
<dbReference type="PROSITE" id="PS50211">
    <property type="entry name" value="DENN"/>
    <property type="match status" value="1"/>
</dbReference>
<dbReference type="EMBL" id="BRYB01006188">
    <property type="protein sequence ID" value="GMI51457.1"/>
    <property type="molecule type" value="Genomic_DNA"/>
</dbReference>
<proteinExistence type="predicted"/>
<sequence>VQLTILDSVIRFWSPPANQPIPWVSLPFTTLFSLLPPQSIITVWHALTLERQILFVSSSKSLLVLTSEIFLSLLFPLSWTHCYIPLLPTFLFPVLSAPMPYVRASERAKERRSEAVRQR</sequence>
<protein>
    <recommendedName>
        <fullName evidence="1">UDENN domain-containing protein</fullName>
    </recommendedName>
</protein>
<accession>A0ABQ6NAP7</accession>
<evidence type="ECO:0000313" key="2">
    <source>
        <dbReference type="EMBL" id="GMI51457.1"/>
    </source>
</evidence>
<dbReference type="InterPro" id="IPR043153">
    <property type="entry name" value="DENN_C"/>
</dbReference>
<evidence type="ECO:0000313" key="3">
    <source>
        <dbReference type="Proteomes" id="UP001165060"/>
    </source>
</evidence>
<evidence type="ECO:0000259" key="1">
    <source>
        <dbReference type="PROSITE" id="PS50211"/>
    </source>
</evidence>
<name>A0ABQ6NAP7_9STRA</name>
<dbReference type="Pfam" id="PF02141">
    <property type="entry name" value="DENN"/>
    <property type="match status" value="1"/>
</dbReference>
<dbReference type="InterPro" id="IPR037516">
    <property type="entry name" value="Tripartite_DENN"/>
</dbReference>
<organism evidence="2 3">
    <name type="scientific">Tetraparma gracilis</name>
    <dbReference type="NCBI Taxonomy" id="2962635"/>
    <lineage>
        <taxon>Eukaryota</taxon>
        <taxon>Sar</taxon>
        <taxon>Stramenopiles</taxon>
        <taxon>Ochrophyta</taxon>
        <taxon>Bolidophyceae</taxon>
        <taxon>Parmales</taxon>
        <taxon>Triparmaceae</taxon>
        <taxon>Tetraparma</taxon>
    </lineage>
</organism>